<dbReference type="AlphaFoldDB" id="A0A521EID5"/>
<dbReference type="InterPro" id="IPR003395">
    <property type="entry name" value="RecF/RecN/SMC_N"/>
</dbReference>
<dbReference type="EMBL" id="FXSZ01000015">
    <property type="protein sequence ID" value="SMO83673.1"/>
    <property type="molecule type" value="Genomic_DNA"/>
</dbReference>
<reference evidence="12 13" key="1">
    <citation type="submission" date="2017-05" db="EMBL/GenBank/DDBJ databases">
        <authorList>
            <person name="Varghese N."/>
            <person name="Submissions S."/>
        </authorList>
    </citation>
    <scope>NUCLEOTIDE SEQUENCE [LARGE SCALE GENOMIC DNA]</scope>
    <source>
        <strain evidence="12 13">DSM 21342</strain>
    </source>
</reference>
<dbReference type="GO" id="GO:0009432">
    <property type="term" value="P:SOS response"/>
    <property type="evidence" value="ECO:0007669"/>
    <property type="project" value="TreeGrafter"/>
</dbReference>
<dbReference type="CDD" id="cd03241">
    <property type="entry name" value="ABC_RecN"/>
    <property type="match status" value="2"/>
</dbReference>
<feature type="coiled-coil region" evidence="10">
    <location>
        <begin position="254"/>
        <end position="288"/>
    </location>
</feature>
<evidence type="ECO:0000256" key="5">
    <source>
        <dbReference type="ARBA" id="ARBA00022763"/>
    </source>
</evidence>
<dbReference type="InterPro" id="IPR004604">
    <property type="entry name" value="DNA_recomb/repair_RecN"/>
</dbReference>
<dbReference type="Pfam" id="PF02463">
    <property type="entry name" value="SMC_N"/>
    <property type="match status" value="1"/>
</dbReference>
<evidence type="ECO:0000256" key="10">
    <source>
        <dbReference type="SAM" id="Coils"/>
    </source>
</evidence>
<feature type="coiled-coil region" evidence="10">
    <location>
        <begin position="202"/>
        <end position="229"/>
    </location>
</feature>
<keyword evidence="4" id="KW-0547">Nucleotide-binding</keyword>
<keyword evidence="10" id="KW-0175">Coiled coil</keyword>
<evidence type="ECO:0000313" key="13">
    <source>
        <dbReference type="Proteomes" id="UP000315971"/>
    </source>
</evidence>
<dbReference type="GO" id="GO:0006281">
    <property type="term" value="P:DNA repair"/>
    <property type="evidence" value="ECO:0007669"/>
    <property type="project" value="UniProtKB-KW"/>
</dbReference>
<evidence type="ECO:0000256" key="4">
    <source>
        <dbReference type="ARBA" id="ARBA00022741"/>
    </source>
</evidence>
<evidence type="ECO:0000256" key="3">
    <source>
        <dbReference type="ARBA" id="ARBA00021315"/>
    </source>
</evidence>
<protein>
    <recommendedName>
        <fullName evidence="3 9">DNA repair protein RecN</fullName>
    </recommendedName>
    <alternativeName>
        <fullName evidence="8 9">Recombination protein N</fullName>
    </alternativeName>
</protein>
<evidence type="ECO:0000259" key="11">
    <source>
        <dbReference type="Pfam" id="PF02463"/>
    </source>
</evidence>
<dbReference type="GO" id="GO:0005524">
    <property type="term" value="F:ATP binding"/>
    <property type="evidence" value="ECO:0007669"/>
    <property type="project" value="UniProtKB-KW"/>
</dbReference>
<proteinExistence type="inferred from homology"/>
<dbReference type="PIRSF" id="PIRSF003128">
    <property type="entry name" value="RecN"/>
    <property type="match status" value="1"/>
</dbReference>
<dbReference type="PANTHER" id="PTHR11059">
    <property type="entry name" value="DNA REPAIR PROTEIN RECN"/>
    <property type="match status" value="1"/>
</dbReference>
<evidence type="ECO:0000256" key="8">
    <source>
        <dbReference type="ARBA" id="ARBA00033408"/>
    </source>
</evidence>
<gene>
    <name evidence="12" type="ORF">SAMN06265350_11530</name>
</gene>
<evidence type="ECO:0000256" key="6">
    <source>
        <dbReference type="ARBA" id="ARBA00022840"/>
    </source>
</evidence>
<keyword evidence="5 9" id="KW-0227">DNA damage</keyword>
<evidence type="ECO:0000256" key="7">
    <source>
        <dbReference type="ARBA" id="ARBA00023204"/>
    </source>
</evidence>
<evidence type="ECO:0000256" key="1">
    <source>
        <dbReference type="ARBA" id="ARBA00003618"/>
    </source>
</evidence>
<keyword evidence="13" id="KW-1185">Reference proteome</keyword>
<comment type="function">
    <text evidence="1 9">May be involved in recombinational repair of damaged DNA.</text>
</comment>
<evidence type="ECO:0000313" key="12">
    <source>
        <dbReference type="EMBL" id="SMO83673.1"/>
    </source>
</evidence>
<dbReference type="GO" id="GO:0006310">
    <property type="term" value="P:DNA recombination"/>
    <property type="evidence" value="ECO:0007669"/>
    <property type="project" value="InterPro"/>
</dbReference>
<organism evidence="12 13">
    <name type="scientific">Solitalea koreensis</name>
    <dbReference type="NCBI Taxonomy" id="543615"/>
    <lineage>
        <taxon>Bacteria</taxon>
        <taxon>Pseudomonadati</taxon>
        <taxon>Bacteroidota</taxon>
        <taxon>Sphingobacteriia</taxon>
        <taxon>Sphingobacteriales</taxon>
        <taxon>Sphingobacteriaceae</taxon>
        <taxon>Solitalea</taxon>
    </lineage>
</organism>
<dbReference type="SUPFAM" id="SSF52540">
    <property type="entry name" value="P-loop containing nucleoside triphosphate hydrolases"/>
    <property type="match status" value="1"/>
</dbReference>
<dbReference type="NCBIfam" id="TIGR00634">
    <property type="entry name" value="recN"/>
    <property type="match status" value="1"/>
</dbReference>
<dbReference type="InterPro" id="IPR027417">
    <property type="entry name" value="P-loop_NTPase"/>
</dbReference>
<dbReference type="PANTHER" id="PTHR11059:SF0">
    <property type="entry name" value="DNA REPAIR PROTEIN RECN"/>
    <property type="match status" value="1"/>
</dbReference>
<sequence length="554" mass="62556">MIYRLSIKNYAIIDQLDISFSDNLTIITGETGAGKSIILGALGLILGERADTKALFRQEEKCVIEGSFKIGKYELKEFFRENDIDYDPNTIIRREITTDGRSRAFVNDTPVNLTLLRELGEKLIDIHSQHQTLQINSAAFQLFVVDGFAQHAELLLEYKQKFKQYRKLKVKLEEFIEQSNSGKAETDYIQFQYNELESAKLIDDEQHDLEQEQQTLSHAEEIKRNLNHAHYLLNEGEAPIIVQLKEAISVVASLEKLNDQLNAIGERLKSAQIELKDLSGEVEQLAENTIVNPSRLTEVNERLDLIYRLQQKHRLGSIPELIALMNELGTKLNLFNNLDEEIEQLKIQIGQLAKELSVVAVNISKNRNKAIDEVEKEVTFLLKEVGMPNAVFKIDNTLLPEDQFTQTGIDQIRFLFSANQGYQPIDLSKAASGGELSRLMLAIKGLSAQYSALPTIVFDEIDTGVSGEVARKVGNVMHKYAENMQVITITHLPQIASKGQTHFFVYKENKNGQTSTGVRKLNEDERVREIATMLSGENPGENAILNAKELLLTN</sequence>
<dbReference type="GO" id="GO:0043590">
    <property type="term" value="C:bacterial nucleoid"/>
    <property type="evidence" value="ECO:0007669"/>
    <property type="project" value="TreeGrafter"/>
</dbReference>
<dbReference type="OrthoDB" id="9806954at2"/>
<keyword evidence="7 9" id="KW-0234">DNA repair</keyword>
<comment type="similarity">
    <text evidence="2 9">Belongs to the RecN family.</text>
</comment>
<dbReference type="NCBIfam" id="NF008121">
    <property type="entry name" value="PRK10869.1"/>
    <property type="match status" value="1"/>
</dbReference>
<dbReference type="FunFam" id="3.40.50.300:FF:000319">
    <property type="entry name" value="DNA repair protein RecN"/>
    <property type="match status" value="1"/>
</dbReference>
<name>A0A521EID5_9SPHI</name>
<feature type="domain" description="RecF/RecN/SMC N-terminal" evidence="11">
    <location>
        <begin position="2"/>
        <end position="510"/>
    </location>
</feature>
<dbReference type="RefSeq" id="WP_142604752.1">
    <property type="nucleotide sequence ID" value="NZ_FXSZ01000015.1"/>
</dbReference>
<dbReference type="Gene3D" id="3.40.50.300">
    <property type="entry name" value="P-loop containing nucleotide triphosphate hydrolases"/>
    <property type="match status" value="2"/>
</dbReference>
<accession>A0A521EID5</accession>
<dbReference type="Proteomes" id="UP000315971">
    <property type="component" value="Unassembled WGS sequence"/>
</dbReference>
<keyword evidence="6" id="KW-0067">ATP-binding</keyword>
<evidence type="ECO:0000256" key="2">
    <source>
        <dbReference type="ARBA" id="ARBA00009441"/>
    </source>
</evidence>
<evidence type="ECO:0000256" key="9">
    <source>
        <dbReference type="PIRNR" id="PIRNR003128"/>
    </source>
</evidence>